<comment type="subcellular location">
    <subcellularLocation>
        <location evidence="1">Membrane</location>
        <topology evidence="1">Multi-pass membrane protein</topology>
    </subcellularLocation>
</comment>
<feature type="compositionally biased region" description="Polar residues" evidence="6">
    <location>
        <begin position="504"/>
        <end position="519"/>
    </location>
</feature>
<evidence type="ECO:0000259" key="7">
    <source>
        <dbReference type="PROSITE" id="PS00022"/>
    </source>
</evidence>
<proteinExistence type="predicted"/>
<dbReference type="GO" id="GO:0140359">
    <property type="term" value="F:ABC-type transporter activity"/>
    <property type="evidence" value="ECO:0007669"/>
    <property type="project" value="InterPro"/>
</dbReference>
<dbReference type="InterPro" id="IPR003439">
    <property type="entry name" value="ABC_transporter-like_ATP-bd"/>
</dbReference>
<dbReference type="PANTHER" id="PTHR48041:SF2">
    <property type="entry name" value="ATP-DEPENDENT PERMEASE-RELATED"/>
    <property type="match status" value="1"/>
</dbReference>
<evidence type="ECO:0000313" key="10">
    <source>
        <dbReference type="Proteomes" id="UP001153365"/>
    </source>
</evidence>
<dbReference type="InterPro" id="IPR027417">
    <property type="entry name" value="P-loop_NTPase"/>
</dbReference>
<dbReference type="GO" id="GO:0016020">
    <property type="term" value="C:membrane"/>
    <property type="evidence" value="ECO:0007669"/>
    <property type="project" value="UniProtKB-SubCell"/>
</dbReference>
<keyword evidence="3" id="KW-0812">Transmembrane</keyword>
<dbReference type="InterPro" id="IPR050352">
    <property type="entry name" value="ABCG_transporters"/>
</dbReference>
<comment type="caution">
    <text evidence="9">The sequence shown here is derived from an EMBL/GenBank/DDBJ whole genome shotgun (WGS) entry which is preliminary data.</text>
</comment>
<dbReference type="PANTHER" id="PTHR48041">
    <property type="entry name" value="ABC TRANSPORTER G FAMILY MEMBER 28"/>
    <property type="match status" value="1"/>
</dbReference>
<keyword evidence="5" id="KW-0472">Membrane</keyword>
<dbReference type="AlphaFoldDB" id="A0AAV0B8B0"/>
<sequence length="752" mass="82805">MLISQLQLISKALILLSILILTIRAISNIINNNNLHQPLDPSQFSSSIDPFRTNSTRRTDDCPACPECFNCQLPRFVCKQYGDCNEYDGQCKCPAGFGGQGCGRTVCGSLADGEKSYVRSENSTNCDCNEGWTGVNCNGSVEFFYCSFEECNQSIQVGYKGQPNITRQDCQKNLCKCIPGKMLCGKSGRLEIKGPGKFSCLSDQQGCRIEEPAMNQLISDIFGDTSITLNCQSGECMHYTKVPEDDQSLFFDHIPTDLSFHKISHSVTGIKVVLREVSGKAKSGEFMAIMGAFGAGKSSLLDVLAKKNKSGTVEDKILINDKQISNNYLKNRNRAVLCNASSMRTESKKIRTLETLEELGILHIRMSLLERVVEDRSLEARNEGFRLPAIEPTIGLDSFNAYNVIESHAGLAKNYKRTVVFTIHQPQSNILALFDQLILLGSGGQLIFSGAFSKCHDSFENIEYPCPSGYNIADVLIDLMMTSKSRSTTPIGSEPIPSGKYLGNGTQLVSPHAESQQLNEELGGAEPHTIKTSYDSADSSQTKRKQKLSNMSQESSSRLRSILADSENDGSFLDELNQLFNWDRSIQMAVVRLLAQAIHSHTTDMATAMSNLFIYQPELISQLRELINVETDDGIVSNLVGIMYRLSSAFRLFNKANGLKVLVNRIKEEVDIAVSQCSTDNPSALKSSEVLIGILHQCSASLLKALTRSIQRLLTSAGTSEGVRNLNETKPSSAIKLIMQNRSILPTEIQSL</sequence>
<evidence type="ECO:0000256" key="6">
    <source>
        <dbReference type="SAM" id="MobiDB-lite"/>
    </source>
</evidence>
<dbReference type="InterPro" id="IPR000742">
    <property type="entry name" value="EGF"/>
</dbReference>
<evidence type="ECO:0000256" key="1">
    <source>
        <dbReference type="ARBA" id="ARBA00004141"/>
    </source>
</evidence>
<protein>
    <recommendedName>
        <fullName evidence="7 8">EGF-like domain-containing protein</fullName>
    </recommendedName>
</protein>
<dbReference type="InterPro" id="IPR010314">
    <property type="entry name" value="E3_Ub_ligase_DUF913"/>
</dbReference>
<reference evidence="9" key="1">
    <citation type="submission" date="2022-06" db="EMBL/GenBank/DDBJ databases">
        <authorList>
            <consortium name="SYNGENTA / RWTH Aachen University"/>
        </authorList>
    </citation>
    <scope>NUCLEOTIDE SEQUENCE</scope>
</reference>
<name>A0AAV0B8B0_PHAPC</name>
<organism evidence="9 10">
    <name type="scientific">Phakopsora pachyrhizi</name>
    <name type="common">Asian soybean rust disease fungus</name>
    <dbReference type="NCBI Taxonomy" id="170000"/>
    <lineage>
        <taxon>Eukaryota</taxon>
        <taxon>Fungi</taxon>
        <taxon>Dikarya</taxon>
        <taxon>Basidiomycota</taxon>
        <taxon>Pucciniomycotina</taxon>
        <taxon>Pucciniomycetes</taxon>
        <taxon>Pucciniales</taxon>
        <taxon>Phakopsoraceae</taxon>
        <taxon>Phakopsora</taxon>
    </lineage>
</organism>
<dbReference type="Pfam" id="PF19055">
    <property type="entry name" value="ABC2_membrane_7"/>
    <property type="match status" value="1"/>
</dbReference>
<gene>
    <name evidence="9" type="ORF">PPACK8108_LOCUS14224</name>
</gene>
<evidence type="ECO:0000259" key="8">
    <source>
        <dbReference type="PROSITE" id="PS01186"/>
    </source>
</evidence>
<dbReference type="Gene3D" id="3.40.50.300">
    <property type="entry name" value="P-loop containing nucleotide triphosphate hydrolases"/>
    <property type="match status" value="2"/>
</dbReference>
<dbReference type="PROSITE" id="PS01186">
    <property type="entry name" value="EGF_2"/>
    <property type="match status" value="1"/>
</dbReference>
<dbReference type="PROSITE" id="PS00022">
    <property type="entry name" value="EGF_1"/>
    <property type="match status" value="1"/>
</dbReference>
<dbReference type="GO" id="GO:0016887">
    <property type="term" value="F:ATP hydrolysis activity"/>
    <property type="evidence" value="ECO:0007669"/>
    <property type="project" value="InterPro"/>
</dbReference>
<dbReference type="Pfam" id="PF00005">
    <property type="entry name" value="ABC_tran"/>
    <property type="match status" value="1"/>
</dbReference>
<evidence type="ECO:0000256" key="2">
    <source>
        <dbReference type="ARBA" id="ARBA00022448"/>
    </source>
</evidence>
<dbReference type="EMBL" id="CALTRL010003640">
    <property type="protein sequence ID" value="CAH7681605.1"/>
    <property type="molecule type" value="Genomic_DNA"/>
</dbReference>
<feature type="region of interest" description="Disordered" evidence="6">
    <location>
        <begin position="487"/>
        <end position="554"/>
    </location>
</feature>
<evidence type="ECO:0000256" key="5">
    <source>
        <dbReference type="ARBA" id="ARBA00023136"/>
    </source>
</evidence>
<keyword evidence="2" id="KW-0813">Transport</keyword>
<keyword evidence="10" id="KW-1185">Reference proteome</keyword>
<dbReference type="Pfam" id="PF06025">
    <property type="entry name" value="DUF913"/>
    <property type="match status" value="1"/>
</dbReference>
<dbReference type="Proteomes" id="UP001153365">
    <property type="component" value="Unassembled WGS sequence"/>
</dbReference>
<feature type="domain" description="EGF-like" evidence="7 8">
    <location>
        <begin position="126"/>
        <end position="137"/>
    </location>
</feature>
<dbReference type="SUPFAM" id="SSF52540">
    <property type="entry name" value="P-loop containing nucleoside triphosphate hydrolases"/>
    <property type="match status" value="1"/>
</dbReference>
<evidence type="ECO:0000256" key="3">
    <source>
        <dbReference type="ARBA" id="ARBA00022692"/>
    </source>
</evidence>
<feature type="compositionally biased region" description="Polar residues" evidence="6">
    <location>
        <begin position="530"/>
        <end position="540"/>
    </location>
</feature>
<keyword evidence="4" id="KW-1133">Transmembrane helix</keyword>
<evidence type="ECO:0000313" key="9">
    <source>
        <dbReference type="EMBL" id="CAH7681605.1"/>
    </source>
</evidence>
<dbReference type="GO" id="GO:0005524">
    <property type="term" value="F:ATP binding"/>
    <property type="evidence" value="ECO:0007669"/>
    <property type="project" value="InterPro"/>
</dbReference>
<dbReference type="InterPro" id="IPR043926">
    <property type="entry name" value="ABCG_dom"/>
</dbReference>
<evidence type="ECO:0000256" key="4">
    <source>
        <dbReference type="ARBA" id="ARBA00022989"/>
    </source>
</evidence>
<accession>A0AAV0B8B0</accession>